<dbReference type="InterPro" id="IPR050950">
    <property type="entry name" value="HTH-type_LysR_regulators"/>
</dbReference>
<dbReference type="Pfam" id="PF00126">
    <property type="entry name" value="HTH_1"/>
    <property type="match status" value="1"/>
</dbReference>
<keyword evidence="3" id="KW-0238">DNA-binding</keyword>
<dbReference type="RefSeq" id="WP_274140699.1">
    <property type="nucleotide sequence ID" value="NZ_JAJUBB010000003.1"/>
</dbReference>
<dbReference type="InterPro" id="IPR036390">
    <property type="entry name" value="WH_DNA-bd_sf"/>
</dbReference>
<comment type="similarity">
    <text evidence="1">Belongs to the LysR transcriptional regulatory family.</text>
</comment>
<comment type="caution">
    <text evidence="6">The sequence shown here is derived from an EMBL/GenBank/DDBJ whole genome shotgun (WGS) entry which is preliminary data.</text>
</comment>
<dbReference type="CDD" id="cd08421">
    <property type="entry name" value="PBP2_LTTR_like_1"/>
    <property type="match status" value="1"/>
</dbReference>
<name>A0ABT5QHY2_9GAMM</name>
<reference evidence="6" key="1">
    <citation type="submission" date="2021-12" db="EMBL/GenBank/DDBJ databases">
        <title>Enterovibrio ZSDZ35 sp. nov. and Enterovibrio ZSDZ42 sp. nov., isolated from coastal seawater in Qingdao.</title>
        <authorList>
            <person name="Zhang P."/>
        </authorList>
    </citation>
    <scope>NUCLEOTIDE SEQUENCE</scope>
    <source>
        <strain evidence="6">ZSDZ35</strain>
    </source>
</reference>
<dbReference type="SUPFAM" id="SSF46785">
    <property type="entry name" value="Winged helix' DNA-binding domain"/>
    <property type="match status" value="1"/>
</dbReference>
<dbReference type="SUPFAM" id="SSF53850">
    <property type="entry name" value="Periplasmic binding protein-like II"/>
    <property type="match status" value="1"/>
</dbReference>
<feature type="domain" description="HTH lysR-type" evidence="5">
    <location>
        <begin position="13"/>
        <end position="70"/>
    </location>
</feature>
<keyword evidence="2" id="KW-0805">Transcription regulation</keyword>
<evidence type="ECO:0000313" key="6">
    <source>
        <dbReference type="EMBL" id="MDD1780591.1"/>
    </source>
</evidence>
<dbReference type="InterPro" id="IPR000847">
    <property type="entry name" value="LysR_HTH_N"/>
</dbReference>
<evidence type="ECO:0000256" key="2">
    <source>
        <dbReference type="ARBA" id="ARBA00023015"/>
    </source>
</evidence>
<protein>
    <submittedName>
        <fullName evidence="6">LysR substrate-binding domain-containing protein</fullName>
    </submittedName>
</protein>
<dbReference type="InterPro" id="IPR005119">
    <property type="entry name" value="LysR_subst-bd"/>
</dbReference>
<sequence length="306" mass="33840">MAIVGTRSSAANFDITTLRLFVSVAEQGNIAEASRINHIAASAISKRISDLEARVGVNLLYRLRGGVEPTQAGKAMLRHAKRVLLLLEDMDAELSEFTHGMRGQVRLWANTSSITQFLPEDISRYVERFPEVGIELREETSRIIVDGVREGLTDLGIFSGHTDSGDLETRVYRHDTLMVILPTGHPLEEHETLKLADIAAYNQVGLQDGSSLQNQLMREASSLEDPLKFRVRVLSFDGIRRMVEAGLGLAVLPEGAVIPFLEMGTFTAVKLDEPWAKRSLILGFRDYKSLPVVARTLIECLAPESS</sequence>
<organism evidence="6 7">
    <name type="scientific">Enterovibrio qingdaonensis</name>
    <dbReference type="NCBI Taxonomy" id="2899818"/>
    <lineage>
        <taxon>Bacteria</taxon>
        <taxon>Pseudomonadati</taxon>
        <taxon>Pseudomonadota</taxon>
        <taxon>Gammaproteobacteria</taxon>
        <taxon>Vibrionales</taxon>
        <taxon>Vibrionaceae</taxon>
        <taxon>Enterovibrio</taxon>
    </lineage>
</organism>
<dbReference type="Pfam" id="PF03466">
    <property type="entry name" value="LysR_substrate"/>
    <property type="match status" value="1"/>
</dbReference>
<evidence type="ECO:0000256" key="1">
    <source>
        <dbReference type="ARBA" id="ARBA00009437"/>
    </source>
</evidence>
<dbReference type="EMBL" id="JAJUBB010000003">
    <property type="protein sequence ID" value="MDD1780591.1"/>
    <property type="molecule type" value="Genomic_DNA"/>
</dbReference>
<evidence type="ECO:0000259" key="5">
    <source>
        <dbReference type="PROSITE" id="PS50931"/>
    </source>
</evidence>
<dbReference type="InterPro" id="IPR036388">
    <property type="entry name" value="WH-like_DNA-bd_sf"/>
</dbReference>
<proteinExistence type="inferred from homology"/>
<gene>
    <name evidence="6" type="ORF">LRP49_05185</name>
</gene>
<dbReference type="PANTHER" id="PTHR30419:SF2">
    <property type="entry name" value="LYSR FAMILY TRANSCRIPTIONAL REGULATOR"/>
    <property type="match status" value="1"/>
</dbReference>
<keyword evidence="7" id="KW-1185">Reference proteome</keyword>
<evidence type="ECO:0000256" key="4">
    <source>
        <dbReference type="ARBA" id="ARBA00023163"/>
    </source>
</evidence>
<dbReference type="Gene3D" id="1.10.10.10">
    <property type="entry name" value="Winged helix-like DNA-binding domain superfamily/Winged helix DNA-binding domain"/>
    <property type="match status" value="1"/>
</dbReference>
<dbReference type="Gene3D" id="3.40.190.290">
    <property type="match status" value="1"/>
</dbReference>
<dbReference type="Proteomes" id="UP001149821">
    <property type="component" value="Unassembled WGS sequence"/>
</dbReference>
<accession>A0ABT5QHY2</accession>
<dbReference type="PROSITE" id="PS50931">
    <property type="entry name" value="HTH_LYSR"/>
    <property type="match status" value="1"/>
</dbReference>
<evidence type="ECO:0000313" key="7">
    <source>
        <dbReference type="Proteomes" id="UP001149821"/>
    </source>
</evidence>
<keyword evidence="4" id="KW-0804">Transcription</keyword>
<evidence type="ECO:0000256" key="3">
    <source>
        <dbReference type="ARBA" id="ARBA00023125"/>
    </source>
</evidence>
<dbReference type="PANTHER" id="PTHR30419">
    <property type="entry name" value="HTH-TYPE TRANSCRIPTIONAL REGULATOR YBHD"/>
    <property type="match status" value="1"/>
</dbReference>